<dbReference type="Gene3D" id="3.40.30.10">
    <property type="entry name" value="Glutaredoxin"/>
    <property type="match status" value="1"/>
</dbReference>
<feature type="domain" description="Thioredoxin" evidence="1">
    <location>
        <begin position="70"/>
        <end position="215"/>
    </location>
</feature>
<accession>A0A544QLP0</accession>
<keyword evidence="3" id="KW-1185">Reference proteome</keyword>
<dbReference type="PANTHER" id="PTHR42852:SF13">
    <property type="entry name" value="PROTEIN DIPZ"/>
    <property type="match status" value="1"/>
</dbReference>
<dbReference type="SUPFAM" id="SSF52833">
    <property type="entry name" value="Thioredoxin-like"/>
    <property type="match status" value="1"/>
</dbReference>
<name>A0A544QLP0_9EURY</name>
<dbReference type="PROSITE" id="PS51352">
    <property type="entry name" value="THIOREDOXIN_2"/>
    <property type="match status" value="1"/>
</dbReference>
<dbReference type="PANTHER" id="PTHR42852">
    <property type="entry name" value="THIOL:DISULFIDE INTERCHANGE PROTEIN DSBE"/>
    <property type="match status" value="1"/>
</dbReference>
<dbReference type="InterPro" id="IPR036249">
    <property type="entry name" value="Thioredoxin-like_sf"/>
</dbReference>
<gene>
    <name evidence="2" type="ORF">EWF95_10865</name>
</gene>
<dbReference type="CDD" id="cd02966">
    <property type="entry name" value="TlpA_like_family"/>
    <property type="match status" value="1"/>
</dbReference>
<dbReference type="Proteomes" id="UP000315385">
    <property type="component" value="Unassembled WGS sequence"/>
</dbReference>
<dbReference type="InterPro" id="IPR013766">
    <property type="entry name" value="Thioredoxin_domain"/>
</dbReference>
<dbReference type="EMBL" id="SESI01000003">
    <property type="protein sequence ID" value="TQQ79510.1"/>
    <property type="molecule type" value="Genomic_DNA"/>
</dbReference>
<sequence length="217" mass="23932">MAPGRFTLRPGRGVCHRQQPDDVSVNETTTAGRRRFTRMTNSQTRPNRRTVLATLGTTLAVGSAGCSGGDQTADEETSLSLPSVVTTGELPDGDVVLVPDDTVTLLNFFATWCKPCVDEMPAFRRLRSEYDPETLHMVSITPEVDEELIAAFWEKHDGTWPVVNDPALKATDRWDANSYPTNLLFDQDGTQVSDGHGILAREFEALNAKIKPLVEEQ</sequence>
<dbReference type="GO" id="GO:0016491">
    <property type="term" value="F:oxidoreductase activity"/>
    <property type="evidence" value="ECO:0007669"/>
    <property type="project" value="InterPro"/>
</dbReference>
<dbReference type="GO" id="GO:0016209">
    <property type="term" value="F:antioxidant activity"/>
    <property type="evidence" value="ECO:0007669"/>
    <property type="project" value="InterPro"/>
</dbReference>
<evidence type="ECO:0000259" key="1">
    <source>
        <dbReference type="PROSITE" id="PS51352"/>
    </source>
</evidence>
<proteinExistence type="predicted"/>
<reference evidence="2 3" key="1">
    <citation type="submission" date="2019-02" db="EMBL/GenBank/DDBJ databases">
        <title>Halonotius sp. a new haloqrchaeon isolated from saline water.</title>
        <authorList>
            <person name="Duran-Viseras A."/>
            <person name="Sanchez-Porro C."/>
            <person name="Ventosa A."/>
        </authorList>
    </citation>
    <scope>NUCLEOTIDE SEQUENCE [LARGE SCALE GENOMIC DNA]</scope>
    <source>
        <strain evidence="2 3">F9-27</strain>
    </source>
</reference>
<evidence type="ECO:0000313" key="3">
    <source>
        <dbReference type="Proteomes" id="UP000315385"/>
    </source>
</evidence>
<dbReference type="AlphaFoldDB" id="A0A544QLP0"/>
<evidence type="ECO:0000313" key="2">
    <source>
        <dbReference type="EMBL" id="TQQ79510.1"/>
    </source>
</evidence>
<organism evidence="2 3">
    <name type="scientific">Halonotius roseus</name>
    <dbReference type="NCBI Taxonomy" id="2511997"/>
    <lineage>
        <taxon>Archaea</taxon>
        <taxon>Methanobacteriati</taxon>
        <taxon>Methanobacteriota</taxon>
        <taxon>Stenosarchaea group</taxon>
        <taxon>Halobacteria</taxon>
        <taxon>Halobacteriales</taxon>
        <taxon>Haloferacaceae</taxon>
        <taxon>Halonotius</taxon>
    </lineage>
</organism>
<dbReference type="InterPro" id="IPR050553">
    <property type="entry name" value="Thioredoxin_ResA/DsbE_sf"/>
</dbReference>
<dbReference type="Pfam" id="PF00578">
    <property type="entry name" value="AhpC-TSA"/>
    <property type="match status" value="1"/>
</dbReference>
<comment type="caution">
    <text evidence="2">The sequence shown here is derived from an EMBL/GenBank/DDBJ whole genome shotgun (WGS) entry which is preliminary data.</text>
</comment>
<dbReference type="InterPro" id="IPR000866">
    <property type="entry name" value="AhpC/TSA"/>
</dbReference>
<protein>
    <submittedName>
        <fullName evidence="2">Redoxin domain-containing protein</fullName>
    </submittedName>
</protein>